<evidence type="ECO:0000313" key="2">
    <source>
        <dbReference type="Proteomes" id="UP000886700"/>
    </source>
</evidence>
<dbReference type="AlphaFoldDB" id="A0A3Q0CS64"/>
<accession>A0A3Q0CS64</accession>
<gene>
    <name evidence="3" type="primary">LOC110341105</name>
</gene>
<protein>
    <submittedName>
        <fullName evidence="3">Uncharacterized protein LOC110341105</fullName>
    </submittedName>
</protein>
<dbReference type="KEGG" id="maua:110341105"/>
<reference evidence="3" key="1">
    <citation type="submission" date="2025-08" db="UniProtKB">
        <authorList>
            <consortium name="RefSeq"/>
        </authorList>
    </citation>
    <scope>IDENTIFICATION</scope>
    <source>
        <tissue evidence="3">Liver</tissue>
    </source>
</reference>
<feature type="compositionally biased region" description="Polar residues" evidence="1">
    <location>
        <begin position="26"/>
        <end position="36"/>
    </location>
</feature>
<dbReference type="GeneID" id="110341105"/>
<dbReference type="RefSeq" id="XP_021083547.1">
    <property type="nucleotide sequence ID" value="XM_021227888.2"/>
</dbReference>
<sequence length="213" mass="23997">MVACRLPCPALMIMDQTSETEYRTSQSQGWFSMNGQQDDERETEKGKWCHPSMEITISVPFLGEASEIVLMPRRLRPLHVRTPEETTERLVCTQKLCGARGRTMNTCVYSSFHGKFTSATTTSCVVSGWLKPAGYHQGSGCPKTTGRGAIESLFFVPLMDDPKMRNHRKRKTDLVSYLGWEENRDASLCHILLHLLAPMELPSSHCFPPCLQA</sequence>
<feature type="region of interest" description="Disordered" evidence="1">
    <location>
        <begin position="26"/>
        <end position="47"/>
    </location>
</feature>
<dbReference type="Proteomes" id="UP000886700">
    <property type="component" value="Unplaced"/>
</dbReference>
<evidence type="ECO:0000313" key="3">
    <source>
        <dbReference type="RefSeq" id="XP_021083547.1"/>
    </source>
</evidence>
<keyword evidence="2" id="KW-1185">Reference proteome</keyword>
<proteinExistence type="predicted"/>
<name>A0A3Q0CS64_MESAU</name>
<evidence type="ECO:0000256" key="1">
    <source>
        <dbReference type="SAM" id="MobiDB-lite"/>
    </source>
</evidence>
<organism evidence="2 3">
    <name type="scientific">Mesocricetus auratus</name>
    <name type="common">Golden hamster</name>
    <dbReference type="NCBI Taxonomy" id="10036"/>
    <lineage>
        <taxon>Eukaryota</taxon>
        <taxon>Metazoa</taxon>
        <taxon>Chordata</taxon>
        <taxon>Craniata</taxon>
        <taxon>Vertebrata</taxon>
        <taxon>Euteleostomi</taxon>
        <taxon>Mammalia</taxon>
        <taxon>Eutheria</taxon>
        <taxon>Euarchontoglires</taxon>
        <taxon>Glires</taxon>
        <taxon>Rodentia</taxon>
        <taxon>Myomorpha</taxon>
        <taxon>Muroidea</taxon>
        <taxon>Cricetidae</taxon>
        <taxon>Cricetinae</taxon>
        <taxon>Mesocricetus</taxon>
    </lineage>
</organism>